<dbReference type="CDD" id="cd05403">
    <property type="entry name" value="NT_KNTase_like"/>
    <property type="match status" value="1"/>
</dbReference>
<dbReference type="GO" id="GO:0046872">
    <property type="term" value="F:metal ion binding"/>
    <property type="evidence" value="ECO:0007669"/>
    <property type="project" value="UniProtKB-KW"/>
</dbReference>
<dbReference type="Gene3D" id="3.30.460.10">
    <property type="entry name" value="Beta Polymerase, domain 2"/>
    <property type="match status" value="1"/>
</dbReference>
<evidence type="ECO:0000256" key="3">
    <source>
        <dbReference type="ARBA" id="ARBA00022679"/>
    </source>
</evidence>
<dbReference type="PANTHER" id="PTHR33571:SF12">
    <property type="entry name" value="BSL3053 PROTEIN"/>
    <property type="match status" value="1"/>
</dbReference>
<evidence type="ECO:0000256" key="8">
    <source>
        <dbReference type="ARBA" id="ARBA00022842"/>
    </source>
</evidence>
<dbReference type="Pfam" id="PF01909">
    <property type="entry name" value="NTP_transf_2"/>
    <property type="match status" value="1"/>
</dbReference>
<keyword evidence="5" id="KW-0479">Metal-binding</keyword>
<evidence type="ECO:0000256" key="6">
    <source>
        <dbReference type="ARBA" id="ARBA00022741"/>
    </source>
</evidence>
<dbReference type="SUPFAM" id="SSF81301">
    <property type="entry name" value="Nucleotidyltransferase"/>
    <property type="match status" value="1"/>
</dbReference>
<dbReference type="EMBL" id="WBMP01000025">
    <property type="protein sequence ID" value="KAE8543924.1"/>
    <property type="molecule type" value="Genomic_DNA"/>
</dbReference>
<evidence type="ECO:0000256" key="5">
    <source>
        <dbReference type="ARBA" id="ARBA00022723"/>
    </source>
</evidence>
<organism evidence="11 12">
    <name type="scientific">Marinobacter nauticus</name>
    <name type="common">Marinobacter hydrocarbonoclasticus</name>
    <name type="synonym">Marinobacter aquaeolei</name>
    <dbReference type="NCBI Taxonomy" id="2743"/>
    <lineage>
        <taxon>Bacteria</taxon>
        <taxon>Pseudomonadati</taxon>
        <taxon>Pseudomonadota</taxon>
        <taxon>Gammaproteobacteria</taxon>
        <taxon>Pseudomonadales</taxon>
        <taxon>Marinobacteraceae</taxon>
        <taxon>Marinobacter</taxon>
    </lineage>
</organism>
<reference evidence="11 12" key="1">
    <citation type="submission" date="2019-10" db="EMBL/GenBank/DDBJ databases">
        <title>Draft genome sequence of Marinobacter hydrocarbonoclasticus NCT7M from the microbiome of the marine copepod.</title>
        <authorList>
            <person name="Nuttall R."/>
            <person name="Sharma G."/>
            <person name="Moisander P."/>
        </authorList>
    </citation>
    <scope>NUCLEOTIDE SEQUENCE [LARGE SCALE GENOMIC DNA]</scope>
    <source>
        <strain evidence="11 12">NCT7M</strain>
    </source>
</reference>
<dbReference type="RefSeq" id="WP_227548997.1">
    <property type="nucleotide sequence ID" value="NZ_WBMP01000025.1"/>
</dbReference>
<keyword evidence="4" id="KW-0548">Nucleotidyltransferase</keyword>
<evidence type="ECO:0000256" key="4">
    <source>
        <dbReference type="ARBA" id="ARBA00022695"/>
    </source>
</evidence>
<evidence type="ECO:0000313" key="11">
    <source>
        <dbReference type="EMBL" id="KAE8543924.1"/>
    </source>
</evidence>
<proteinExistence type="inferred from homology"/>
<sequence>MMGINQSYKKMSLTMQASLPEIFQEHKSALTELCKRHHVSFLAVFGSAATGRFREDSDLDFLVAFESDLSAREIAAAFFDLKLDLEALFSRPVDLVTEASLSNPYFRQSVLAGQRELYAA</sequence>
<name>A0A833NBQ5_MARNT</name>
<protein>
    <submittedName>
        <fullName evidence="11">DNA polymerase, beta-like region</fullName>
    </submittedName>
</protein>
<evidence type="ECO:0000256" key="7">
    <source>
        <dbReference type="ARBA" id="ARBA00022840"/>
    </source>
</evidence>
<keyword evidence="7" id="KW-0067">ATP-binding</keyword>
<dbReference type="Proteomes" id="UP000469950">
    <property type="component" value="Unassembled WGS sequence"/>
</dbReference>
<dbReference type="AlphaFoldDB" id="A0A833NBQ5"/>
<comment type="similarity">
    <text evidence="9">Belongs to the MntA antitoxin family.</text>
</comment>
<evidence type="ECO:0000256" key="2">
    <source>
        <dbReference type="ARBA" id="ARBA00022649"/>
    </source>
</evidence>
<evidence type="ECO:0000256" key="9">
    <source>
        <dbReference type="ARBA" id="ARBA00038276"/>
    </source>
</evidence>
<keyword evidence="6" id="KW-0547">Nucleotide-binding</keyword>
<comment type="cofactor">
    <cofactor evidence="1">
        <name>Mg(2+)</name>
        <dbReference type="ChEBI" id="CHEBI:18420"/>
    </cofactor>
</comment>
<evidence type="ECO:0000259" key="10">
    <source>
        <dbReference type="Pfam" id="PF01909"/>
    </source>
</evidence>
<evidence type="ECO:0000256" key="1">
    <source>
        <dbReference type="ARBA" id="ARBA00001946"/>
    </source>
</evidence>
<dbReference type="InterPro" id="IPR043519">
    <property type="entry name" value="NT_sf"/>
</dbReference>
<dbReference type="InterPro" id="IPR052038">
    <property type="entry name" value="Type-VII_TA_antitoxin"/>
</dbReference>
<accession>A0A833NBQ5</accession>
<dbReference type="GO" id="GO:0016779">
    <property type="term" value="F:nucleotidyltransferase activity"/>
    <property type="evidence" value="ECO:0007669"/>
    <property type="project" value="UniProtKB-KW"/>
</dbReference>
<keyword evidence="8" id="KW-0460">Magnesium</keyword>
<keyword evidence="3" id="KW-0808">Transferase</keyword>
<dbReference type="InterPro" id="IPR002934">
    <property type="entry name" value="Polymerase_NTP_transf_dom"/>
</dbReference>
<gene>
    <name evidence="11" type="ORF">F6453_3718</name>
</gene>
<feature type="domain" description="Polymerase nucleotidyl transferase" evidence="10">
    <location>
        <begin position="28"/>
        <end position="111"/>
    </location>
</feature>
<keyword evidence="2" id="KW-1277">Toxin-antitoxin system</keyword>
<evidence type="ECO:0000313" key="12">
    <source>
        <dbReference type="Proteomes" id="UP000469950"/>
    </source>
</evidence>
<dbReference type="GO" id="GO:0005524">
    <property type="term" value="F:ATP binding"/>
    <property type="evidence" value="ECO:0007669"/>
    <property type="project" value="UniProtKB-KW"/>
</dbReference>
<dbReference type="PANTHER" id="PTHR33571">
    <property type="entry name" value="SSL8005 PROTEIN"/>
    <property type="match status" value="1"/>
</dbReference>
<comment type="caution">
    <text evidence="11">The sequence shown here is derived from an EMBL/GenBank/DDBJ whole genome shotgun (WGS) entry which is preliminary data.</text>
</comment>